<keyword evidence="4 5" id="KW-0732">Signal</keyword>
<proteinExistence type="inferred from homology"/>
<comment type="similarity">
    <text evidence="2">Belongs to the bacterial solute-binding protein SsuA/TauA family.</text>
</comment>
<reference evidence="7 8" key="1">
    <citation type="submission" date="2012-11" db="EMBL/GenBank/DDBJ databases">
        <title>Whole genome sequence of Acidocella aminolytica 101 = DSM 11237.</title>
        <authorList>
            <person name="Azuma Y."/>
            <person name="Higashiura N."/>
            <person name="Hirakawa H."/>
            <person name="Matsushita K."/>
        </authorList>
    </citation>
    <scope>NUCLEOTIDE SEQUENCE [LARGE SCALE GENOMIC DNA]</scope>
    <source>
        <strain evidence="8">101 / DSM 11237</strain>
    </source>
</reference>
<dbReference type="Pfam" id="PF09084">
    <property type="entry name" value="NMT1"/>
    <property type="match status" value="1"/>
</dbReference>
<dbReference type="InterPro" id="IPR010067">
    <property type="entry name" value="ABC_SsuA_sub-bd"/>
</dbReference>
<dbReference type="SMART" id="SM00062">
    <property type="entry name" value="PBPb"/>
    <property type="match status" value="1"/>
</dbReference>
<dbReference type="PANTHER" id="PTHR30024:SF47">
    <property type="entry name" value="TAURINE-BINDING PERIPLASMIC PROTEIN"/>
    <property type="match status" value="1"/>
</dbReference>
<dbReference type="OrthoDB" id="286202at2"/>
<dbReference type="InterPro" id="IPR001638">
    <property type="entry name" value="Solute-binding_3/MltF_N"/>
</dbReference>
<evidence type="ECO:0000256" key="3">
    <source>
        <dbReference type="ARBA" id="ARBA00022448"/>
    </source>
</evidence>
<name>A0A0D6PJ16_9PROT</name>
<feature type="chain" id="PRO_5010234128" evidence="5">
    <location>
        <begin position="26"/>
        <end position="336"/>
    </location>
</feature>
<accession>A0A0D6PJ16</accession>
<dbReference type="AlphaFoldDB" id="A0A0D6PJ16"/>
<dbReference type="GO" id="GO:0042918">
    <property type="term" value="P:alkanesulfonate transmembrane transport"/>
    <property type="evidence" value="ECO:0007669"/>
    <property type="project" value="TreeGrafter"/>
</dbReference>
<dbReference type="InterPro" id="IPR015168">
    <property type="entry name" value="SsuA/THI5"/>
</dbReference>
<dbReference type="GO" id="GO:0042597">
    <property type="term" value="C:periplasmic space"/>
    <property type="evidence" value="ECO:0007669"/>
    <property type="project" value="UniProtKB-SubCell"/>
</dbReference>
<keyword evidence="3" id="KW-0813">Transport</keyword>
<protein>
    <submittedName>
        <fullName evidence="7">Pyrimidine moiety biosynthesis of thiamine NMT1/THI5</fullName>
    </submittedName>
</protein>
<feature type="domain" description="Solute-binding protein family 3/N-terminal" evidence="6">
    <location>
        <begin position="29"/>
        <end position="262"/>
    </location>
</feature>
<dbReference type="GO" id="GO:0016020">
    <property type="term" value="C:membrane"/>
    <property type="evidence" value="ECO:0007669"/>
    <property type="project" value="InterPro"/>
</dbReference>
<evidence type="ECO:0000256" key="2">
    <source>
        <dbReference type="ARBA" id="ARBA00010742"/>
    </source>
</evidence>
<comment type="caution">
    <text evidence="7">The sequence shown here is derived from an EMBL/GenBank/DDBJ whole genome shotgun (WGS) entry which is preliminary data.</text>
</comment>
<evidence type="ECO:0000313" key="8">
    <source>
        <dbReference type="Proteomes" id="UP000032668"/>
    </source>
</evidence>
<dbReference type="GO" id="GO:0042626">
    <property type="term" value="F:ATPase-coupled transmembrane transporter activity"/>
    <property type="evidence" value="ECO:0007669"/>
    <property type="project" value="InterPro"/>
</dbReference>
<evidence type="ECO:0000256" key="1">
    <source>
        <dbReference type="ARBA" id="ARBA00004418"/>
    </source>
</evidence>
<comment type="subcellular location">
    <subcellularLocation>
        <location evidence="1">Periplasm</location>
    </subcellularLocation>
</comment>
<dbReference type="SUPFAM" id="SSF53850">
    <property type="entry name" value="Periplasmic binding protein-like II"/>
    <property type="match status" value="1"/>
</dbReference>
<dbReference type="Gene3D" id="3.40.190.10">
    <property type="entry name" value="Periplasmic binding protein-like II"/>
    <property type="match status" value="2"/>
</dbReference>
<evidence type="ECO:0000256" key="5">
    <source>
        <dbReference type="SAM" id="SignalP"/>
    </source>
</evidence>
<dbReference type="PANTHER" id="PTHR30024">
    <property type="entry name" value="ALIPHATIC SULFONATES-BINDING PROTEIN-RELATED"/>
    <property type="match status" value="1"/>
</dbReference>
<feature type="signal peptide" evidence="5">
    <location>
        <begin position="1"/>
        <end position="25"/>
    </location>
</feature>
<keyword evidence="8" id="KW-1185">Reference proteome</keyword>
<sequence>MLKKFLRAGLLGVSAVAATTLPAFAGKPNIVIGYENNGADPYMVTQGQGLFQKDIDANVTMKFFDSGPAAMSALASNSLQFMCGLGIPPFVAAISQGLPLAIIYNQERYTSAAGIAVRPGAGINSVADLKGKKIAIVQGSQASFELATFLQEAGLPFLAVRQVNMSPPEMRVAYTTKAIDAAIVWDPVFDALRAEGAKVLTTDADLPRYASSYNVCIANTHWVQAHPQLAAQFVKALDEGVTYTKQHPDKALAIMAKQAGIDEKTAASELKGYEIFSAKDQLSPNVLGSGAGVADSATTKTLTNTAAVLLKIGRIMTPLANPAKAVDSRVAAEALK</sequence>
<dbReference type="EMBL" id="BANC01000059">
    <property type="protein sequence ID" value="GAN80814.1"/>
    <property type="molecule type" value="Genomic_DNA"/>
</dbReference>
<organism evidence="7 8">
    <name type="scientific">Acidocella aminolytica 101 = DSM 11237</name>
    <dbReference type="NCBI Taxonomy" id="1120923"/>
    <lineage>
        <taxon>Bacteria</taxon>
        <taxon>Pseudomonadati</taxon>
        <taxon>Pseudomonadota</taxon>
        <taxon>Alphaproteobacteria</taxon>
        <taxon>Acetobacterales</taxon>
        <taxon>Acidocellaceae</taxon>
        <taxon>Acidocella</taxon>
    </lineage>
</organism>
<dbReference type="STRING" id="1120923.SAMN02746095_00171"/>
<dbReference type="RefSeq" id="WP_048879203.1">
    <property type="nucleotide sequence ID" value="NZ_BANC01000059.1"/>
</dbReference>
<evidence type="ECO:0000259" key="6">
    <source>
        <dbReference type="SMART" id="SM00062"/>
    </source>
</evidence>
<evidence type="ECO:0000313" key="7">
    <source>
        <dbReference type="EMBL" id="GAN80814.1"/>
    </source>
</evidence>
<gene>
    <name evidence="7" type="ORF">Aam_060_040</name>
</gene>
<dbReference type="NCBIfam" id="TIGR01728">
    <property type="entry name" value="SsuA_fam"/>
    <property type="match status" value="1"/>
</dbReference>
<evidence type="ECO:0000256" key="4">
    <source>
        <dbReference type="ARBA" id="ARBA00022729"/>
    </source>
</evidence>
<dbReference type="Proteomes" id="UP000032668">
    <property type="component" value="Unassembled WGS sequence"/>
</dbReference>